<dbReference type="InterPro" id="IPR029058">
    <property type="entry name" value="AB_hydrolase_fold"/>
</dbReference>
<organism evidence="3 4">
    <name type="scientific">Hondaea fermentalgiana</name>
    <dbReference type="NCBI Taxonomy" id="2315210"/>
    <lineage>
        <taxon>Eukaryota</taxon>
        <taxon>Sar</taxon>
        <taxon>Stramenopiles</taxon>
        <taxon>Bigyra</taxon>
        <taxon>Labyrinthulomycetes</taxon>
        <taxon>Thraustochytrida</taxon>
        <taxon>Thraustochytriidae</taxon>
        <taxon>Hondaea</taxon>
    </lineage>
</organism>
<keyword evidence="1" id="KW-0812">Transmembrane</keyword>
<keyword evidence="1" id="KW-1133">Transmembrane helix</keyword>
<dbReference type="PANTHER" id="PTHR45856:SF24">
    <property type="entry name" value="FUNGAL LIPASE-LIKE DOMAIN-CONTAINING PROTEIN"/>
    <property type="match status" value="1"/>
</dbReference>
<dbReference type="OrthoDB" id="426718at2759"/>
<dbReference type="InterPro" id="IPR002921">
    <property type="entry name" value="Fungal_lipase-type"/>
</dbReference>
<reference evidence="3 4" key="1">
    <citation type="submission" date="2017-12" db="EMBL/GenBank/DDBJ databases">
        <title>Sequencing, de novo assembly and annotation of complete genome of a new Thraustochytrid species, strain FCC1311.</title>
        <authorList>
            <person name="Sedici K."/>
            <person name="Godart F."/>
            <person name="Aiese Cigliano R."/>
            <person name="Sanseverino W."/>
            <person name="Barakat M."/>
            <person name="Ortet P."/>
            <person name="Marechal E."/>
            <person name="Cagnac O."/>
            <person name="Amato A."/>
        </authorList>
    </citation>
    <scope>NUCLEOTIDE SEQUENCE [LARGE SCALE GENOMIC DNA]</scope>
</reference>
<dbReference type="InParanoid" id="A0A2R5GBW3"/>
<keyword evidence="1" id="KW-0472">Membrane</keyword>
<evidence type="ECO:0000313" key="3">
    <source>
        <dbReference type="EMBL" id="GBG26063.1"/>
    </source>
</evidence>
<dbReference type="EMBL" id="BEYU01000018">
    <property type="protein sequence ID" value="GBG26063.1"/>
    <property type="molecule type" value="Genomic_DNA"/>
</dbReference>
<evidence type="ECO:0000259" key="2">
    <source>
        <dbReference type="Pfam" id="PF01764"/>
    </source>
</evidence>
<dbReference type="SUPFAM" id="SSF53474">
    <property type="entry name" value="alpha/beta-Hydrolases"/>
    <property type="match status" value="1"/>
</dbReference>
<keyword evidence="4" id="KW-1185">Reference proteome</keyword>
<feature type="transmembrane region" description="Helical" evidence="1">
    <location>
        <begin position="38"/>
        <end position="59"/>
    </location>
</feature>
<protein>
    <submittedName>
        <fullName evidence="3">Mono-and diacylglycerol lipase</fullName>
    </submittedName>
</protein>
<dbReference type="InterPro" id="IPR051218">
    <property type="entry name" value="Sec_MonoDiacylglyc_Lipase"/>
</dbReference>
<dbReference type="AlphaFoldDB" id="A0A2R5GBW3"/>
<dbReference type="Gene3D" id="3.40.50.1820">
    <property type="entry name" value="alpha/beta hydrolase"/>
    <property type="match status" value="1"/>
</dbReference>
<dbReference type="GO" id="GO:0006629">
    <property type="term" value="P:lipid metabolic process"/>
    <property type="evidence" value="ECO:0007669"/>
    <property type="project" value="InterPro"/>
</dbReference>
<dbReference type="CDD" id="cd00741">
    <property type="entry name" value="Lipase"/>
    <property type="match status" value="1"/>
</dbReference>
<dbReference type="PANTHER" id="PTHR45856">
    <property type="entry name" value="ALPHA/BETA-HYDROLASES SUPERFAMILY PROTEIN"/>
    <property type="match status" value="1"/>
</dbReference>
<proteinExistence type="predicted"/>
<feature type="domain" description="Fungal lipase-type" evidence="2">
    <location>
        <begin position="279"/>
        <end position="380"/>
    </location>
</feature>
<gene>
    <name evidence="3" type="ORF">FCC1311_014831</name>
</gene>
<name>A0A2R5GBW3_9STRA</name>
<comment type="caution">
    <text evidence="3">The sequence shown here is derived from an EMBL/GenBank/DDBJ whole genome shotgun (WGS) entry which is preliminary data.</text>
</comment>
<dbReference type="Proteomes" id="UP000241890">
    <property type="component" value="Unassembled WGS sequence"/>
</dbReference>
<accession>A0A2R5GBW3</accession>
<evidence type="ECO:0000313" key="4">
    <source>
        <dbReference type="Proteomes" id="UP000241890"/>
    </source>
</evidence>
<sequence length="424" mass="47133">MQVSSKNPAFQGQVAQSVVIPEGEMNEGEARTSWKQNILRVFVVMGVVGVAAGVGFVVGQNSGDSADDSAPQAQTAVAEAQKTLHAAFYDDSNVAFTGNMTADNITELLDMYEADPEGWQDQFMTADIMRALQTLRDDDEGGNTEGSRELLSIPSLRREAQRELALSSSQRSLGNEAWRRISTTSYPDPVLSGSDKATVFRTSDNIYGTSGGTTGKICWVIAEESKVELGDWTGNFDLGSDPIKSIKNYYIRSERCGCQEKTLWWCSKYKQCNTYKTFQKGFDGFVKPYNKMRYAIWNRVKSKCNSNDRLVIAGYSRGAGILNALAYIVYKDNLWPLNKLVYVSFGSPRTLNDAASDQVHGKFTQLRLVYKKDPVPSVPYGWMGYKHFGTMKCNSCGYGEGRDRPHFAVSLSGFVHHLSYGTWF</sequence>
<dbReference type="Pfam" id="PF01764">
    <property type="entry name" value="Lipase_3"/>
    <property type="match status" value="1"/>
</dbReference>
<evidence type="ECO:0000256" key="1">
    <source>
        <dbReference type="SAM" id="Phobius"/>
    </source>
</evidence>